<dbReference type="CDD" id="cd00038">
    <property type="entry name" value="CAP_ED"/>
    <property type="match status" value="1"/>
</dbReference>
<comment type="caution">
    <text evidence="2">The sequence shown here is derived from an EMBL/GenBank/DDBJ whole genome shotgun (WGS) entry which is preliminary data.</text>
</comment>
<dbReference type="Gene3D" id="2.60.120.10">
    <property type="entry name" value="Jelly Rolls"/>
    <property type="match status" value="1"/>
</dbReference>
<protein>
    <recommendedName>
        <fullName evidence="1">Cyclic nucleotide-binding domain-containing protein</fullName>
    </recommendedName>
</protein>
<dbReference type="AlphaFoldDB" id="A0AAE0BSI5"/>
<dbReference type="PROSITE" id="PS50042">
    <property type="entry name" value="CNMP_BINDING_3"/>
    <property type="match status" value="1"/>
</dbReference>
<keyword evidence="3" id="KW-1185">Reference proteome</keyword>
<evidence type="ECO:0000259" key="1">
    <source>
        <dbReference type="PROSITE" id="PS50042"/>
    </source>
</evidence>
<evidence type="ECO:0000313" key="3">
    <source>
        <dbReference type="Proteomes" id="UP001190700"/>
    </source>
</evidence>
<gene>
    <name evidence="2" type="ORF">CYMTET_48848</name>
</gene>
<dbReference type="EMBL" id="LGRX02033403">
    <property type="protein sequence ID" value="KAK3241383.1"/>
    <property type="molecule type" value="Genomic_DNA"/>
</dbReference>
<dbReference type="Pfam" id="PF00027">
    <property type="entry name" value="cNMP_binding"/>
    <property type="match status" value="1"/>
</dbReference>
<dbReference type="InterPro" id="IPR018490">
    <property type="entry name" value="cNMP-bd_dom_sf"/>
</dbReference>
<dbReference type="InterPro" id="IPR000595">
    <property type="entry name" value="cNMP-bd_dom"/>
</dbReference>
<organism evidence="2 3">
    <name type="scientific">Cymbomonas tetramitiformis</name>
    <dbReference type="NCBI Taxonomy" id="36881"/>
    <lineage>
        <taxon>Eukaryota</taxon>
        <taxon>Viridiplantae</taxon>
        <taxon>Chlorophyta</taxon>
        <taxon>Pyramimonadophyceae</taxon>
        <taxon>Pyramimonadales</taxon>
        <taxon>Pyramimonadaceae</taxon>
        <taxon>Cymbomonas</taxon>
    </lineage>
</organism>
<accession>A0AAE0BSI5</accession>
<sequence>MWATFLLTSCERRLPDDGGPPAKRACYDLKATADVCAGITIFQGLPPQDRVALYANLYELSYEAGETIVRQGMTGHNMYIIIEGSPFMYEKDTNGVVQLEQRLNRGDTVGEVQTPILSWWLIDNVFALE</sequence>
<dbReference type="Proteomes" id="UP001190700">
    <property type="component" value="Unassembled WGS sequence"/>
</dbReference>
<dbReference type="InterPro" id="IPR014710">
    <property type="entry name" value="RmlC-like_jellyroll"/>
</dbReference>
<feature type="domain" description="Cyclic nucleotide-binding" evidence="1">
    <location>
        <begin position="41"/>
        <end position="112"/>
    </location>
</feature>
<proteinExistence type="predicted"/>
<dbReference type="SUPFAM" id="SSF51206">
    <property type="entry name" value="cAMP-binding domain-like"/>
    <property type="match status" value="1"/>
</dbReference>
<name>A0AAE0BSI5_9CHLO</name>
<evidence type="ECO:0000313" key="2">
    <source>
        <dbReference type="EMBL" id="KAK3241383.1"/>
    </source>
</evidence>
<reference evidence="2 3" key="1">
    <citation type="journal article" date="2015" name="Genome Biol. Evol.">
        <title>Comparative Genomics of a Bacterivorous Green Alga Reveals Evolutionary Causalities and Consequences of Phago-Mixotrophic Mode of Nutrition.</title>
        <authorList>
            <person name="Burns J.A."/>
            <person name="Paasch A."/>
            <person name="Narechania A."/>
            <person name="Kim E."/>
        </authorList>
    </citation>
    <scope>NUCLEOTIDE SEQUENCE [LARGE SCALE GENOMIC DNA]</scope>
    <source>
        <strain evidence="2 3">PLY_AMNH</strain>
    </source>
</reference>